<protein>
    <submittedName>
        <fullName evidence="3">Uncharacterized protein</fullName>
    </submittedName>
</protein>
<keyword evidence="2" id="KW-1133">Transmembrane helix</keyword>
<dbReference type="Proteomes" id="UP000179807">
    <property type="component" value="Unassembled WGS sequence"/>
</dbReference>
<comment type="caution">
    <text evidence="3">The sequence shown here is derived from an EMBL/GenBank/DDBJ whole genome shotgun (WGS) entry which is preliminary data.</text>
</comment>
<accession>A0A1J4KTS1</accession>
<evidence type="ECO:0000313" key="4">
    <source>
        <dbReference type="Proteomes" id="UP000179807"/>
    </source>
</evidence>
<evidence type="ECO:0000313" key="3">
    <source>
        <dbReference type="EMBL" id="OHT14538.1"/>
    </source>
</evidence>
<reference evidence="3" key="1">
    <citation type="submission" date="2016-10" db="EMBL/GenBank/DDBJ databases">
        <authorList>
            <person name="Benchimol M."/>
            <person name="Almeida L.G."/>
            <person name="Vasconcelos A.T."/>
            <person name="Perreira-Neves A."/>
            <person name="Rosa I.A."/>
            <person name="Tasca T."/>
            <person name="Bogo M.R."/>
            <person name="de Souza W."/>
        </authorList>
    </citation>
    <scope>NUCLEOTIDE SEQUENCE [LARGE SCALE GENOMIC DNA]</scope>
    <source>
        <strain evidence="3">K</strain>
    </source>
</reference>
<feature type="transmembrane region" description="Helical" evidence="2">
    <location>
        <begin position="472"/>
        <end position="494"/>
    </location>
</feature>
<evidence type="ECO:0000256" key="1">
    <source>
        <dbReference type="SAM" id="MobiDB-lite"/>
    </source>
</evidence>
<gene>
    <name evidence="3" type="ORF">TRFO_15076</name>
</gene>
<dbReference type="AlphaFoldDB" id="A0A1J4KTS1"/>
<keyword evidence="4" id="KW-1185">Reference proteome</keyword>
<dbReference type="EMBL" id="MLAK01000353">
    <property type="protein sequence ID" value="OHT14538.1"/>
    <property type="molecule type" value="Genomic_DNA"/>
</dbReference>
<feature type="region of interest" description="Disordered" evidence="1">
    <location>
        <begin position="220"/>
        <end position="248"/>
    </location>
</feature>
<feature type="transmembrane region" description="Helical" evidence="2">
    <location>
        <begin position="368"/>
        <end position="388"/>
    </location>
</feature>
<dbReference type="RefSeq" id="XP_068367674.1">
    <property type="nucleotide sequence ID" value="XM_068498177.1"/>
</dbReference>
<organism evidence="3 4">
    <name type="scientific">Tritrichomonas foetus</name>
    <dbReference type="NCBI Taxonomy" id="1144522"/>
    <lineage>
        <taxon>Eukaryota</taxon>
        <taxon>Metamonada</taxon>
        <taxon>Parabasalia</taxon>
        <taxon>Tritrichomonadida</taxon>
        <taxon>Tritrichomonadidae</taxon>
        <taxon>Tritrichomonas</taxon>
    </lineage>
</organism>
<dbReference type="VEuPathDB" id="TrichDB:TRFO_15076"/>
<evidence type="ECO:0000256" key="2">
    <source>
        <dbReference type="SAM" id="Phobius"/>
    </source>
</evidence>
<proteinExistence type="predicted"/>
<name>A0A1J4KTS1_9EUKA</name>
<feature type="compositionally biased region" description="Low complexity" evidence="1">
    <location>
        <begin position="265"/>
        <end position="283"/>
    </location>
</feature>
<sequence>MSNRSFFTSHFQNFMNLKSNKILQFSNQISADLCFFESTNYVFEFERDRFFDQNHIQTTASILLDGPDEKYAPTHPIYTPSKTSIKSSFKEINFIAFDEFSAISMEPNKTFYIPLIRSKNSKSPTFWYFYTKSVGKLYDSDINKIFEVREIPPLSNKGKLVISVNGEEREFRILSKSKVREFYSFMKEGISKNSQAIFIDCSLTANSSVSFSLSTSSFNEISEANPDENSTTNDSINNTNNENNKNNENNIYIINTRAILENNNEASHSNTNSNSHQNNTQDNAQDNPQSNAQDNIKNNISLNYDMNFKNKRSYEKLLACYTTFNVLPPFNIYTLPFFRMIVEDPQFLFLISQMKYDKDTPHSFYQTWALAAGMNIKLLLPILVYMNFKNNRQQTTLLRGNNFLASLLTALLFLDSSLIEFSHNMSTIKKPSEEDMLSLFEKVNFNGFSRYILSVIYAEAKRVFPLSKAAGYYAISGIIFLRIMAKLMSVNVNLQEISKLMKFFNLTDKNQGGSEVAEENPHQVRFKKLIYEKIQMPKKYVFPVGARLNMAEIEVLIQRSFDEKQDFAVQVMKSEFPSIVAEYKEVIRVKPIKSFFDESV</sequence>
<feature type="transmembrane region" description="Helical" evidence="2">
    <location>
        <begin position="400"/>
        <end position="419"/>
    </location>
</feature>
<keyword evidence="2" id="KW-0812">Transmembrane</keyword>
<dbReference type="GeneID" id="94832881"/>
<keyword evidence="2" id="KW-0472">Membrane</keyword>
<feature type="region of interest" description="Disordered" evidence="1">
    <location>
        <begin position="265"/>
        <end position="295"/>
    </location>
</feature>
<feature type="compositionally biased region" description="Polar residues" evidence="1">
    <location>
        <begin position="284"/>
        <end position="295"/>
    </location>
</feature>